<comment type="caution">
    <text evidence="1">The sequence shown here is derived from an EMBL/GenBank/DDBJ whole genome shotgun (WGS) entry which is preliminary data.</text>
</comment>
<dbReference type="AlphaFoldDB" id="A0A502GKA4"/>
<protein>
    <recommendedName>
        <fullName evidence="3">Peptidase S9 prolyl oligopeptidase catalytic domain-containing protein</fullName>
    </recommendedName>
</protein>
<evidence type="ECO:0000313" key="1">
    <source>
        <dbReference type="EMBL" id="TPG61416.1"/>
    </source>
</evidence>
<sequence>MARHFLARGQAVLAPLRRGYGADEGPWMEGFGACESPDYAGAARETGRDIRGAVAAARARPEVAPEGIAVIGQSAGGWGTLALAADPPPGVSAVVAVAPGRGGRRGDRPNDNCRPDRLAEDTGRLAAAGGPGALPVLWLHTPNDSFFGTELVAAMAAAHARAGGRATLLALPAYGRDGHDLFYGRGGEASWGPPVDAWLDAHP</sequence>
<dbReference type="Proteomes" id="UP000317078">
    <property type="component" value="Unassembled WGS sequence"/>
</dbReference>
<dbReference type="InterPro" id="IPR029058">
    <property type="entry name" value="AB_hydrolase_fold"/>
</dbReference>
<keyword evidence="2" id="KW-1185">Reference proteome</keyword>
<dbReference type="EMBL" id="RCZP01000001">
    <property type="protein sequence ID" value="TPG61416.1"/>
    <property type="molecule type" value="Genomic_DNA"/>
</dbReference>
<name>A0A502GKA4_9PROT</name>
<evidence type="ECO:0008006" key="3">
    <source>
        <dbReference type="Google" id="ProtNLM"/>
    </source>
</evidence>
<organism evidence="1 2">
    <name type="scientific">Muricoccus nepalensis</name>
    <dbReference type="NCBI Taxonomy" id="1854500"/>
    <lineage>
        <taxon>Bacteria</taxon>
        <taxon>Pseudomonadati</taxon>
        <taxon>Pseudomonadota</taxon>
        <taxon>Alphaproteobacteria</taxon>
        <taxon>Acetobacterales</taxon>
        <taxon>Roseomonadaceae</taxon>
        <taxon>Muricoccus</taxon>
    </lineage>
</organism>
<evidence type="ECO:0000313" key="2">
    <source>
        <dbReference type="Proteomes" id="UP000317078"/>
    </source>
</evidence>
<dbReference type="SUPFAM" id="SSF53474">
    <property type="entry name" value="alpha/beta-Hydrolases"/>
    <property type="match status" value="1"/>
</dbReference>
<dbReference type="OrthoDB" id="7839439at2"/>
<dbReference type="Gene3D" id="3.40.50.1820">
    <property type="entry name" value="alpha/beta hydrolase"/>
    <property type="match status" value="1"/>
</dbReference>
<gene>
    <name evidence="1" type="ORF">EAH89_01105</name>
</gene>
<proteinExistence type="predicted"/>
<reference evidence="1 2" key="1">
    <citation type="journal article" date="2019" name="Environ. Microbiol.">
        <title>Species interactions and distinct microbial communities in high Arctic permafrost affected cryosols are associated with the CH4 and CO2 gas fluxes.</title>
        <authorList>
            <person name="Altshuler I."/>
            <person name="Hamel J."/>
            <person name="Turney S."/>
            <person name="Magnuson E."/>
            <person name="Levesque R."/>
            <person name="Greer C."/>
            <person name="Whyte L.G."/>
        </authorList>
    </citation>
    <scope>NUCLEOTIDE SEQUENCE [LARGE SCALE GENOMIC DNA]</scope>
    <source>
        <strain evidence="1 2">S9.3B</strain>
    </source>
</reference>
<accession>A0A502GKA4</accession>